<evidence type="ECO:0000313" key="1">
    <source>
        <dbReference type="EMBL" id="MED6129213.1"/>
    </source>
</evidence>
<dbReference type="Proteomes" id="UP001341840">
    <property type="component" value="Unassembled WGS sequence"/>
</dbReference>
<name>A0ABU6RZI2_9FABA</name>
<protein>
    <submittedName>
        <fullName evidence="1">Uncharacterized protein</fullName>
    </submittedName>
</protein>
<sequence length="74" mass="8830">MQKFQAAHERYHVLKDTNKDLVLQEIHEIVQEIDSKEVQPQPATNMQPMVEEIQPKVDIVQQQNDKFMRQKMLD</sequence>
<dbReference type="EMBL" id="JASCZI010034176">
    <property type="protein sequence ID" value="MED6129213.1"/>
    <property type="molecule type" value="Genomic_DNA"/>
</dbReference>
<evidence type="ECO:0000313" key="2">
    <source>
        <dbReference type="Proteomes" id="UP001341840"/>
    </source>
</evidence>
<organism evidence="1 2">
    <name type="scientific">Stylosanthes scabra</name>
    <dbReference type="NCBI Taxonomy" id="79078"/>
    <lineage>
        <taxon>Eukaryota</taxon>
        <taxon>Viridiplantae</taxon>
        <taxon>Streptophyta</taxon>
        <taxon>Embryophyta</taxon>
        <taxon>Tracheophyta</taxon>
        <taxon>Spermatophyta</taxon>
        <taxon>Magnoliopsida</taxon>
        <taxon>eudicotyledons</taxon>
        <taxon>Gunneridae</taxon>
        <taxon>Pentapetalae</taxon>
        <taxon>rosids</taxon>
        <taxon>fabids</taxon>
        <taxon>Fabales</taxon>
        <taxon>Fabaceae</taxon>
        <taxon>Papilionoideae</taxon>
        <taxon>50 kb inversion clade</taxon>
        <taxon>dalbergioids sensu lato</taxon>
        <taxon>Dalbergieae</taxon>
        <taxon>Pterocarpus clade</taxon>
        <taxon>Stylosanthes</taxon>
    </lineage>
</organism>
<gene>
    <name evidence="1" type="ORF">PIB30_105731</name>
</gene>
<feature type="non-terminal residue" evidence="1">
    <location>
        <position position="74"/>
    </location>
</feature>
<accession>A0ABU6RZI2</accession>
<keyword evidence="2" id="KW-1185">Reference proteome</keyword>
<comment type="caution">
    <text evidence="1">The sequence shown here is derived from an EMBL/GenBank/DDBJ whole genome shotgun (WGS) entry which is preliminary data.</text>
</comment>
<proteinExistence type="predicted"/>
<reference evidence="1 2" key="1">
    <citation type="journal article" date="2023" name="Plants (Basel)">
        <title>Bridging the Gap: Combining Genomics and Transcriptomics Approaches to Understand Stylosanthes scabra, an Orphan Legume from the Brazilian Caatinga.</title>
        <authorList>
            <person name="Ferreira-Neto J.R.C."/>
            <person name="da Silva M.D."/>
            <person name="Binneck E."/>
            <person name="de Melo N.F."/>
            <person name="da Silva R.H."/>
            <person name="de Melo A.L.T.M."/>
            <person name="Pandolfi V."/>
            <person name="Bustamante F.O."/>
            <person name="Brasileiro-Vidal A.C."/>
            <person name="Benko-Iseppon A.M."/>
        </authorList>
    </citation>
    <scope>NUCLEOTIDE SEQUENCE [LARGE SCALE GENOMIC DNA]</scope>
    <source>
        <tissue evidence="1">Leaves</tissue>
    </source>
</reference>